<dbReference type="SUPFAM" id="SSF56801">
    <property type="entry name" value="Acetyl-CoA synthetase-like"/>
    <property type="match status" value="1"/>
</dbReference>
<evidence type="ECO:0000259" key="1">
    <source>
        <dbReference type="Pfam" id="PF13193"/>
    </source>
</evidence>
<gene>
    <name evidence="2" type="ORF">MPRG_59340</name>
</gene>
<keyword evidence="3" id="KW-1185">Reference proteome</keyword>
<name>A0ABQ1CDS1_9MYCO</name>
<dbReference type="EMBL" id="BLKX01000001">
    <property type="protein sequence ID" value="GFG82658.1"/>
    <property type="molecule type" value="Genomic_DNA"/>
</dbReference>
<feature type="domain" description="AMP-binding enzyme C-terminal" evidence="1">
    <location>
        <begin position="2"/>
        <end position="51"/>
    </location>
</feature>
<dbReference type="Pfam" id="PF13193">
    <property type="entry name" value="AMP-binding_C"/>
    <property type="match status" value="1"/>
</dbReference>
<proteinExistence type="predicted"/>
<sequence>MYGEAVAAVIVPRGAAPGADELTEFCRERLAPFEIPATFVTAEELPHTAKGSLDRRAVSARFGRAGQE</sequence>
<reference evidence="2 3" key="1">
    <citation type="journal article" date="2019" name="Emerg. Microbes Infect.">
        <title>Comprehensive subspecies identification of 175 nontuberculous mycobacteria species based on 7547 genomic profiles.</title>
        <authorList>
            <person name="Matsumoto Y."/>
            <person name="Kinjo T."/>
            <person name="Motooka D."/>
            <person name="Nabeya D."/>
            <person name="Jung N."/>
            <person name="Uechi K."/>
            <person name="Horii T."/>
            <person name="Iida T."/>
            <person name="Fujita J."/>
            <person name="Nakamura S."/>
        </authorList>
    </citation>
    <scope>NUCLEOTIDE SEQUENCE [LARGE SCALE GENOMIC DNA]</scope>
    <source>
        <strain evidence="2 3">JCM 18565</strain>
    </source>
</reference>
<protein>
    <recommendedName>
        <fullName evidence="1">AMP-binding enzyme C-terminal domain-containing protein</fullName>
    </recommendedName>
</protein>
<organism evidence="2 3">
    <name type="scientific">Mycobacterium paragordonae</name>
    <dbReference type="NCBI Taxonomy" id="1389713"/>
    <lineage>
        <taxon>Bacteria</taxon>
        <taxon>Bacillati</taxon>
        <taxon>Actinomycetota</taxon>
        <taxon>Actinomycetes</taxon>
        <taxon>Mycobacteriales</taxon>
        <taxon>Mycobacteriaceae</taxon>
        <taxon>Mycobacterium</taxon>
    </lineage>
</organism>
<evidence type="ECO:0000313" key="3">
    <source>
        <dbReference type="Proteomes" id="UP000465240"/>
    </source>
</evidence>
<dbReference type="InterPro" id="IPR025110">
    <property type="entry name" value="AMP-bd_C"/>
</dbReference>
<comment type="caution">
    <text evidence="2">The sequence shown here is derived from an EMBL/GenBank/DDBJ whole genome shotgun (WGS) entry which is preliminary data.</text>
</comment>
<accession>A0ABQ1CDS1</accession>
<evidence type="ECO:0000313" key="2">
    <source>
        <dbReference type="EMBL" id="GFG82658.1"/>
    </source>
</evidence>
<dbReference type="Gene3D" id="3.30.300.30">
    <property type="match status" value="1"/>
</dbReference>
<dbReference type="Proteomes" id="UP000465240">
    <property type="component" value="Unassembled WGS sequence"/>
</dbReference>
<dbReference type="InterPro" id="IPR045851">
    <property type="entry name" value="AMP-bd_C_sf"/>
</dbReference>